<name>A0AAW2MH65_SESRA</name>
<evidence type="ECO:0000259" key="1">
    <source>
        <dbReference type="Pfam" id="PF07727"/>
    </source>
</evidence>
<dbReference type="InterPro" id="IPR013103">
    <property type="entry name" value="RVT_2"/>
</dbReference>
<accession>A0AAW2MH65</accession>
<dbReference type="PANTHER" id="PTHR11439:SF502">
    <property type="entry name" value="SECRETED RXLR EFFECTOR PROTEIN 161-LIKE"/>
    <property type="match status" value="1"/>
</dbReference>
<organism evidence="2">
    <name type="scientific">Sesamum radiatum</name>
    <name type="common">Black benniseed</name>
    <dbReference type="NCBI Taxonomy" id="300843"/>
    <lineage>
        <taxon>Eukaryota</taxon>
        <taxon>Viridiplantae</taxon>
        <taxon>Streptophyta</taxon>
        <taxon>Embryophyta</taxon>
        <taxon>Tracheophyta</taxon>
        <taxon>Spermatophyta</taxon>
        <taxon>Magnoliopsida</taxon>
        <taxon>eudicotyledons</taxon>
        <taxon>Gunneridae</taxon>
        <taxon>Pentapetalae</taxon>
        <taxon>asterids</taxon>
        <taxon>lamiids</taxon>
        <taxon>Lamiales</taxon>
        <taxon>Pedaliaceae</taxon>
        <taxon>Sesamum</taxon>
    </lineage>
</organism>
<reference evidence="2" key="2">
    <citation type="journal article" date="2024" name="Plant">
        <title>Genomic evolution and insights into agronomic trait innovations of Sesamum species.</title>
        <authorList>
            <person name="Miao H."/>
            <person name="Wang L."/>
            <person name="Qu L."/>
            <person name="Liu H."/>
            <person name="Sun Y."/>
            <person name="Le M."/>
            <person name="Wang Q."/>
            <person name="Wei S."/>
            <person name="Zheng Y."/>
            <person name="Lin W."/>
            <person name="Duan Y."/>
            <person name="Cao H."/>
            <person name="Xiong S."/>
            <person name="Wang X."/>
            <person name="Wei L."/>
            <person name="Li C."/>
            <person name="Ma Q."/>
            <person name="Ju M."/>
            <person name="Zhao R."/>
            <person name="Li G."/>
            <person name="Mu C."/>
            <person name="Tian Q."/>
            <person name="Mei H."/>
            <person name="Zhang T."/>
            <person name="Gao T."/>
            <person name="Zhang H."/>
        </authorList>
    </citation>
    <scope>NUCLEOTIDE SEQUENCE</scope>
    <source>
        <strain evidence="2">G02</strain>
    </source>
</reference>
<dbReference type="InterPro" id="IPR043502">
    <property type="entry name" value="DNA/RNA_pol_sf"/>
</dbReference>
<dbReference type="EMBL" id="JACGWJ010000022">
    <property type="protein sequence ID" value="KAL0330481.1"/>
    <property type="molecule type" value="Genomic_DNA"/>
</dbReference>
<evidence type="ECO:0000313" key="2">
    <source>
        <dbReference type="EMBL" id="KAL0330481.1"/>
    </source>
</evidence>
<dbReference type="CDD" id="cd09272">
    <property type="entry name" value="RNase_HI_RT_Ty1"/>
    <property type="match status" value="1"/>
</dbReference>
<dbReference type="SUPFAM" id="SSF56672">
    <property type="entry name" value="DNA/RNA polymerases"/>
    <property type="match status" value="1"/>
</dbReference>
<comment type="caution">
    <text evidence="2">The sequence shown here is derived from an EMBL/GenBank/DDBJ whole genome shotgun (WGS) entry which is preliminary data.</text>
</comment>
<feature type="domain" description="Reverse transcriptase Ty1/copia-type" evidence="1">
    <location>
        <begin position="12"/>
        <end position="225"/>
    </location>
</feature>
<proteinExistence type="predicted"/>
<dbReference type="PANTHER" id="PTHR11439">
    <property type="entry name" value="GAG-POL-RELATED RETROTRANSPOSON"/>
    <property type="match status" value="1"/>
</dbReference>
<dbReference type="Pfam" id="PF07727">
    <property type="entry name" value="RVT_2"/>
    <property type="match status" value="1"/>
</dbReference>
<gene>
    <name evidence="2" type="ORF">Sradi_5034800</name>
</gene>
<protein>
    <submittedName>
        <fullName evidence="2">Retrovirus-related Pol polyprotein from transposon RE2</fullName>
    </submittedName>
</protein>
<reference evidence="2" key="1">
    <citation type="submission" date="2020-06" db="EMBL/GenBank/DDBJ databases">
        <authorList>
            <person name="Li T."/>
            <person name="Hu X."/>
            <person name="Zhang T."/>
            <person name="Song X."/>
            <person name="Zhang H."/>
            <person name="Dai N."/>
            <person name="Sheng W."/>
            <person name="Hou X."/>
            <person name="Wei L."/>
        </authorList>
    </citation>
    <scope>NUCLEOTIDE SEQUENCE</scope>
    <source>
        <strain evidence="2">G02</strain>
        <tissue evidence="2">Leaf</tissue>
    </source>
</reference>
<sequence>MDLQDEAECRWIKQKHKARLVAKGYSQLPGIDYTETFAPVARLDTIRALIAIAANKKWKIYQMDVKSAFLNGYIDEEIYVEQPQGFIAKSSEEKVLRLKKALYGLKQAPRALYSRIDKYFIDRGFRRSLSEPTLYIKSQGNDTLIVSLYVNDLIYTGNNEKMIQVFKEDMMKTFEMSDLGLMHFFLGIEINQEKEGIFICQRKYTETLLKKFKMESCKTVTTPLVTGEKYQKEDGSQKVDGSMYRSLIGSLLYLTATRPDIMFDSDWAGSVDDISTSGYTFSLGSGIFSWASKKQATVAQSSAEAEYIAAAATSNQAIWLRRILEDIGEKQEEPTTIYCDNKSAIATN</sequence>
<dbReference type="AlphaFoldDB" id="A0AAW2MH65"/>